<evidence type="ECO:0000313" key="3">
    <source>
        <dbReference type="Proteomes" id="UP000550707"/>
    </source>
</evidence>
<organism evidence="2 3">
    <name type="scientific">Molossus molossus</name>
    <name type="common">Pallas' mastiff bat</name>
    <name type="synonym">Vespertilio molossus</name>
    <dbReference type="NCBI Taxonomy" id="27622"/>
    <lineage>
        <taxon>Eukaryota</taxon>
        <taxon>Metazoa</taxon>
        <taxon>Chordata</taxon>
        <taxon>Craniata</taxon>
        <taxon>Vertebrata</taxon>
        <taxon>Euteleostomi</taxon>
        <taxon>Mammalia</taxon>
        <taxon>Eutheria</taxon>
        <taxon>Laurasiatheria</taxon>
        <taxon>Chiroptera</taxon>
        <taxon>Yangochiroptera</taxon>
        <taxon>Molossidae</taxon>
        <taxon>Molossus</taxon>
    </lineage>
</organism>
<keyword evidence="3" id="KW-1185">Reference proteome</keyword>
<evidence type="ECO:0000256" key="1">
    <source>
        <dbReference type="SAM" id="MobiDB-lite"/>
    </source>
</evidence>
<gene>
    <name evidence="2" type="ORF">HJG59_010918</name>
</gene>
<name>A0A7J8HHZ7_MOLMO</name>
<dbReference type="AlphaFoldDB" id="A0A7J8HHZ7"/>
<proteinExistence type="predicted"/>
<reference evidence="2 3" key="1">
    <citation type="journal article" date="2020" name="Nature">
        <title>Six reference-quality genomes reveal evolution of bat adaptations.</title>
        <authorList>
            <person name="Jebb D."/>
            <person name="Huang Z."/>
            <person name="Pippel M."/>
            <person name="Hughes G.M."/>
            <person name="Lavrichenko K."/>
            <person name="Devanna P."/>
            <person name="Winkler S."/>
            <person name="Jermiin L.S."/>
            <person name="Skirmuntt E.C."/>
            <person name="Katzourakis A."/>
            <person name="Burkitt-Gray L."/>
            <person name="Ray D.A."/>
            <person name="Sullivan K.A.M."/>
            <person name="Roscito J.G."/>
            <person name="Kirilenko B.M."/>
            <person name="Davalos L.M."/>
            <person name="Corthals A.P."/>
            <person name="Power M.L."/>
            <person name="Jones G."/>
            <person name="Ransome R.D."/>
            <person name="Dechmann D.K.N."/>
            <person name="Locatelli A.G."/>
            <person name="Puechmaille S.J."/>
            <person name="Fedrigo O."/>
            <person name="Jarvis E.D."/>
            <person name="Hiller M."/>
            <person name="Vernes S.C."/>
            <person name="Myers E.W."/>
            <person name="Teeling E.C."/>
        </authorList>
    </citation>
    <scope>NUCLEOTIDE SEQUENCE [LARGE SCALE GENOMIC DNA]</scope>
    <source>
        <strain evidence="2">MMolMol1</strain>
        <tissue evidence="2">Muscle</tissue>
    </source>
</reference>
<feature type="region of interest" description="Disordered" evidence="1">
    <location>
        <begin position="1"/>
        <end position="39"/>
    </location>
</feature>
<protein>
    <submittedName>
        <fullName evidence="2">Uncharacterized protein</fullName>
    </submittedName>
</protein>
<sequence length="163" mass="17851">MSGAPRVPERKADAAAWGGPSTQAGLWHRRRGRERPGSWCPQARPCPDQPFPVRVPWMSSWPHALLCDNRYKKANAFPTPSAVGTVRACPAPTPQVWAGGGVRRALWRRPRIPGDCMRSWNCLGTILHRGCVCVRGLNTNIPGFSSYCGPVHPGQPHSTPADE</sequence>
<dbReference type="Proteomes" id="UP000550707">
    <property type="component" value="Unassembled WGS sequence"/>
</dbReference>
<dbReference type="InParanoid" id="A0A7J8HHZ7"/>
<dbReference type="EMBL" id="JACASF010000006">
    <property type="protein sequence ID" value="KAF6471519.1"/>
    <property type="molecule type" value="Genomic_DNA"/>
</dbReference>
<comment type="caution">
    <text evidence="2">The sequence shown here is derived from an EMBL/GenBank/DDBJ whole genome shotgun (WGS) entry which is preliminary data.</text>
</comment>
<accession>A0A7J8HHZ7</accession>
<evidence type="ECO:0000313" key="2">
    <source>
        <dbReference type="EMBL" id="KAF6471519.1"/>
    </source>
</evidence>